<evidence type="ECO:0000313" key="2">
    <source>
        <dbReference type="Proteomes" id="UP001152795"/>
    </source>
</evidence>
<proteinExistence type="predicted"/>
<keyword evidence="2" id="KW-1185">Reference proteome</keyword>
<gene>
    <name evidence="1" type="ORF">PACLA_8A002476</name>
</gene>
<comment type="caution">
    <text evidence="1">The sequence shown here is derived from an EMBL/GenBank/DDBJ whole genome shotgun (WGS) entry which is preliminary data.</text>
</comment>
<dbReference type="Proteomes" id="UP001152795">
    <property type="component" value="Unassembled WGS sequence"/>
</dbReference>
<name>A0A7D9I1P5_PARCT</name>
<accession>A0A7D9I1P5</accession>
<organism evidence="1 2">
    <name type="scientific">Paramuricea clavata</name>
    <name type="common">Red gorgonian</name>
    <name type="synonym">Violescent sea-whip</name>
    <dbReference type="NCBI Taxonomy" id="317549"/>
    <lineage>
        <taxon>Eukaryota</taxon>
        <taxon>Metazoa</taxon>
        <taxon>Cnidaria</taxon>
        <taxon>Anthozoa</taxon>
        <taxon>Octocorallia</taxon>
        <taxon>Malacalcyonacea</taxon>
        <taxon>Plexauridae</taxon>
        <taxon>Paramuricea</taxon>
    </lineage>
</organism>
<sequence length="121" mass="13952">MTGYFKGRLMKIKRSMVMAKRFATDNATLVPDIETLILHIIFALPTSRPPRIWDDFTIHVGKNEQQTIISLTAKLVTKYVVGVFVWFMKMLYMITPTLPKIPSKRHTQLVIMTPMINLEDG</sequence>
<protein>
    <submittedName>
        <fullName evidence="1">Uncharacterized protein</fullName>
    </submittedName>
</protein>
<evidence type="ECO:0000313" key="1">
    <source>
        <dbReference type="EMBL" id="CAB3994422.1"/>
    </source>
</evidence>
<dbReference type="EMBL" id="CACRXK020002460">
    <property type="protein sequence ID" value="CAB3994422.1"/>
    <property type="molecule type" value="Genomic_DNA"/>
</dbReference>
<reference evidence="1" key="1">
    <citation type="submission" date="2020-04" db="EMBL/GenBank/DDBJ databases">
        <authorList>
            <person name="Alioto T."/>
            <person name="Alioto T."/>
            <person name="Gomez Garrido J."/>
        </authorList>
    </citation>
    <scope>NUCLEOTIDE SEQUENCE</scope>
    <source>
        <strain evidence="1">A484AB</strain>
    </source>
</reference>
<dbReference type="AlphaFoldDB" id="A0A7D9I1P5"/>